<proteinExistence type="predicted"/>
<sequence length="276" mass="31563">VKIRVQEINGRAIGREITRRCGNEGQHRYLNDVDWTTLRFLRAANSFIPDAREDGADMRNCAFILRQPGREFVIISGDGDWEYDFCEDADGEIYGRCVRKPFLRYAWDGAKSAVVRLFSFVASTALFLKSKQEKFHLSARVMARTVQFSHDTYAEIRAVDSQSDLRILVNEITGLVIGKEIRKRCGNEGWHPDLDDVDRTTLRFLRAANSFIPDARDDGANMRNCAFILRQAGSEFVIISGNGDWEYDFCEGADGEIYGRCTRKPFLRYAWDAARS</sequence>
<comment type="caution">
    <text evidence="1">The sequence shown here is derived from an EMBL/GenBank/DDBJ whole genome shotgun (WGS) entry which is preliminary data.</text>
</comment>
<dbReference type="Proteomes" id="UP001159427">
    <property type="component" value="Unassembled WGS sequence"/>
</dbReference>
<name>A0ABN8PJT9_9CNID</name>
<evidence type="ECO:0000313" key="2">
    <source>
        <dbReference type="Proteomes" id="UP001159427"/>
    </source>
</evidence>
<feature type="non-terminal residue" evidence="1">
    <location>
        <position position="1"/>
    </location>
</feature>
<accession>A0ABN8PJT9</accession>
<gene>
    <name evidence="1" type="ORF">PEVE_00043490</name>
</gene>
<reference evidence="1 2" key="1">
    <citation type="submission" date="2022-05" db="EMBL/GenBank/DDBJ databases">
        <authorList>
            <consortium name="Genoscope - CEA"/>
            <person name="William W."/>
        </authorList>
    </citation>
    <scope>NUCLEOTIDE SEQUENCE [LARGE SCALE GENOMIC DNA]</scope>
</reference>
<organism evidence="1 2">
    <name type="scientific">Porites evermanni</name>
    <dbReference type="NCBI Taxonomy" id="104178"/>
    <lineage>
        <taxon>Eukaryota</taxon>
        <taxon>Metazoa</taxon>
        <taxon>Cnidaria</taxon>
        <taxon>Anthozoa</taxon>
        <taxon>Hexacorallia</taxon>
        <taxon>Scleractinia</taxon>
        <taxon>Fungiina</taxon>
        <taxon>Poritidae</taxon>
        <taxon>Porites</taxon>
    </lineage>
</organism>
<dbReference type="EMBL" id="CALNXI010000890">
    <property type="protein sequence ID" value="CAH3145345.1"/>
    <property type="molecule type" value="Genomic_DNA"/>
</dbReference>
<keyword evidence="2" id="KW-1185">Reference proteome</keyword>
<feature type="non-terminal residue" evidence="1">
    <location>
        <position position="276"/>
    </location>
</feature>
<evidence type="ECO:0000313" key="1">
    <source>
        <dbReference type="EMBL" id="CAH3145345.1"/>
    </source>
</evidence>
<protein>
    <submittedName>
        <fullName evidence="1">Uncharacterized protein</fullName>
    </submittedName>
</protein>